<dbReference type="InterPro" id="IPR018391">
    <property type="entry name" value="PQQ_b-propeller_rpt"/>
</dbReference>
<dbReference type="EMBL" id="JBHUDM010000005">
    <property type="protein sequence ID" value="MFD1643364.1"/>
    <property type="molecule type" value="Genomic_DNA"/>
</dbReference>
<dbReference type="RefSeq" id="WP_256397236.1">
    <property type="nucleotide sequence ID" value="NZ_JANHDJ010000006.1"/>
</dbReference>
<evidence type="ECO:0000313" key="4">
    <source>
        <dbReference type="Proteomes" id="UP001597052"/>
    </source>
</evidence>
<evidence type="ECO:0000313" key="3">
    <source>
        <dbReference type="EMBL" id="MFD1643364.1"/>
    </source>
</evidence>
<accession>A0ABD6DDU6</accession>
<keyword evidence="1" id="KW-0812">Transmembrane</keyword>
<reference evidence="3 4" key="1">
    <citation type="journal article" date="2019" name="Int. J. Syst. Evol. Microbiol.">
        <title>The Global Catalogue of Microorganisms (GCM) 10K type strain sequencing project: providing services to taxonomists for standard genome sequencing and annotation.</title>
        <authorList>
            <consortium name="The Broad Institute Genomics Platform"/>
            <consortium name="The Broad Institute Genome Sequencing Center for Infectious Disease"/>
            <person name="Wu L."/>
            <person name="Ma J."/>
        </authorList>
    </citation>
    <scope>NUCLEOTIDE SEQUENCE [LARGE SCALE GENOMIC DNA]</scope>
    <source>
        <strain evidence="3 4">CGMCC 1.10593</strain>
    </source>
</reference>
<gene>
    <name evidence="3" type="ORF">ACFSBW_15935</name>
</gene>
<dbReference type="AlphaFoldDB" id="A0ABD6DDU6"/>
<dbReference type="SUPFAM" id="SSF50998">
    <property type="entry name" value="Quinoprotein alcohol dehydrogenase-like"/>
    <property type="match status" value="1"/>
</dbReference>
<dbReference type="InterPro" id="IPR002372">
    <property type="entry name" value="PQQ_rpt_dom"/>
</dbReference>
<evidence type="ECO:0000259" key="2">
    <source>
        <dbReference type="Pfam" id="PF13360"/>
    </source>
</evidence>
<dbReference type="InterPro" id="IPR011047">
    <property type="entry name" value="Quinoprotein_ADH-like_sf"/>
</dbReference>
<feature type="domain" description="Pyrrolo-quinoline quinone repeat" evidence="2">
    <location>
        <begin position="78"/>
        <end position="228"/>
    </location>
</feature>
<feature type="transmembrane region" description="Helical" evidence="1">
    <location>
        <begin position="579"/>
        <end position="604"/>
    </location>
</feature>
<protein>
    <submittedName>
        <fullName evidence="3">PQQ-binding-like beta-propeller repeat protein</fullName>
    </submittedName>
</protein>
<dbReference type="Gene3D" id="2.130.10.10">
    <property type="entry name" value="YVTN repeat-like/Quinoprotein amine dehydrogenase"/>
    <property type="match status" value="1"/>
</dbReference>
<feature type="transmembrane region" description="Helical" evidence="1">
    <location>
        <begin position="549"/>
        <end position="567"/>
    </location>
</feature>
<keyword evidence="4" id="KW-1185">Reference proteome</keyword>
<dbReference type="Pfam" id="PF13360">
    <property type="entry name" value="PQQ_2"/>
    <property type="match status" value="1"/>
</dbReference>
<dbReference type="Proteomes" id="UP001597052">
    <property type="component" value="Unassembled WGS sequence"/>
</dbReference>
<proteinExistence type="predicted"/>
<comment type="caution">
    <text evidence="3">The sequence shown here is derived from an EMBL/GenBank/DDBJ whole genome shotgun (WGS) entry which is preliminary data.</text>
</comment>
<evidence type="ECO:0000256" key="1">
    <source>
        <dbReference type="SAM" id="Phobius"/>
    </source>
</evidence>
<organism evidence="3 4">
    <name type="scientific">Halohasta litorea</name>
    <dbReference type="NCBI Taxonomy" id="869891"/>
    <lineage>
        <taxon>Archaea</taxon>
        <taxon>Methanobacteriati</taxon>
        <taxon>Methanobacteriota</taxon>
        <taxon>Stenosarchaea group</taxon>
        <taxon>Halobacteria</taxon>
        <taxon>Halobacteriales</taxon>
        <taxon>Haloferacaceae</taxon>
        <taxon>Halohasta</taxon>
    </lineage>
</organism>
<keyword evidence="1" id="KW-1133">Transmembrane helix</keyword>
<dbReference type="InterPro" id="IPR015943">
    <property type="entry name" value="WD40/YVTN_repeat-like_dom_sf"/>
</dbReference>
<dbReference type="SMART" id="SM00564">
    <property type="entry name" value="PQQ"/>
    <property type="match status" value="4"/>
</dbReference>
<name>A0ABD6DDU6_9EURY</name>
<sequence length="818" mass="88986">MSNQKRTLTVLVVAIAALAVAGVGFGMVSGQILSEETYYEEEFENTSHVDPDQYDLEEMDEMFFGGTRENHNNVALYRVTNDGSSHLWRSRTNNNGRIAGIAVIDDGSMVAHTDTDRNELRMRRADTGELVWSVSDSSRHLRATSDGKLITSSLGGRVSAYSKEVNESTGEPNQYWQVNINPDIRFTKIHPDGDKMYYGGHAGVGLLNLSDGSSLWHIDQSNPTSDAEGSIYSGAIEPDSGDLFYHDRGDQMFKRVDDTGSLVAEYPDSTGNSYYSTMHIGPRGYIFAHGNDAVHKFSQTFSEEWAYDVGNNPRADVDTMTVDANQNVYTGTSRNGGRWYKIDGETGDLKWRYRPGGGNDDETPGTGALNSLNENFGFPNYQGQPDTQDASELASIDGFSGAVYNPGFWSTQSEPTLSAAGDITRSFSESAITEDGVRNVYVIATVETGNEPVDASIRQFGQEVGSGSISGNSRSELTVEFEPQTHEFDYTLSSDTAFEIVDLKLVTLQETTEGDPLTAEGPVVLDADQGYDRTVGVLISALDISTTHLLIIVMIALVVGFMVFTYTKSVRGQELAQSLLFGAIIAGVVIIGVVPTFNLASWVFTGDIDRAPLANPALEAEPPTYYSTEFQDGTMNGWQFDYQRSSGEARPVSVGETFNLDFSGTPNEAGAVRYDEHISLGNALDTGFVDVRGIASGQSGLVGPVHETTMNMRVYVTEDGNLESGDMLDPDTNYVREEGDNIDTFVQNHEHAVAVEEVALSFNGEVVTNDHMVTFPLEGEYVHVVLVASDNRDDVAAEAQLAHVRIGATVEGIGEQGE</sequence>
<keyword evidence="1" id="KW-0472">Membrane</keyword>